<dbReference type="RefSeq" id="WP_191321399.1">
    <property type="nucleotide sequence ID" value="NZ_BNCG01000075.1"/>
</dbReference>
<organism evidence="2 3">
    <name type="scientific">Camelimonas fluminis</name>
    <dbReference type="NCBI Taxonomy" id="1576911"/>
    <lineage>
        <taxon>Bacteria</taxon>
        <taxon>Pseudomonadati</taxon>
        <taxon>Pseudomonadota</taxon>
        <taxon>Alphaproteobacteria</taxon>
        <taxon>Hyphomicrobiales</taxon>
        <taxon>Chelatococcaceae</taxon>
        <taxon>Camelimonas</taxon>
    </lineage>
</organism>
<evidence type="ECO:0000313" key="2">
    <source>
        <dbReference type="EMBL" id="MFC3639870.1"/>
    </source>
</evidence>
<proteinExistence type="predicted"/>
<accession>A0ABV7UM92</accession>
<keyword evidence="1" id="KW-0732">Signal</keyword>
<dbReference type="Proteomes" id="UP001595704">
    <property type="component" value="Unassembled WGS sequence"/>
</dbReference>
<name>A0ABV7UM92_9HYPH</name>
<reference evidence="3" key="1">
    <citation type="journal article" date="2019" name="Int. J. Syst. Evol. Microbiol.">
        <title>The Global Catalogue of Microorganisms (GCM) 10K type strain sequencing project: providing services to taxonomists for standard genome sequencing and annotation.</title>
        <authorList>
            <consortium name="The Broad Institute Genomics Platform"/>
            <consortium name="The Broad Institute Genome Sequencing Center for Infectious Disease"/>
            <person name="Wu L."/>
            <person name="Ma J."/>
        </authorList>
    </citation>
    <scope>NUCLEOTIDE SEQUENCE [LARGE SCALE GENOMIC DNA]</scope>
    <source>
        <strain evidence="3">KCTC 42282</strain>
    </source>
</reference>
<gene>
    <name evidence="2" type="ORF">ACFONL_21235</name>
</gene>
<dbReference type="EMBL" id="JBHRYC010000108">
    <property type="protein sequence ID" value="MFC3639870.1"/>
    <property type="molecule type" value="Genomic_DNA"/>
</dbReference>
<protein>
    <submittedName>
        <fullName evidence="2">Uncharacterized protein</fullName>
    </submittedName>
</protein>
<feature type="chain" id="PRO_5047224472" evidence="1">
    <location>
        <begin position="23"/>
        <end position="200"/>
    </location>
</feature>
<sequence length="200" mass="21901">MKFVFAAVVASFGILSIEQAMSCEFAGTLPCDRARHPETTGAWWKGGWATRMQDNRGRMLTAFTTLGRDGNYRSTLKYDDGQVVEHSGKYRVRFSKLDVRSSVRLTSGVVAEAHAIDAAAKSEFPKEYASFAAAVPVGIKSGDSCVCTVGEVTYDVKSWNPRSLEFGAPQTFKFVVVADGYVRVSGPGVNDALSRRYAYR</sequence>
<evidence type="ECO:0000256" key="1">
    <source>
        <dbReference type="SAM" id="SignalP"/>
    </source>
</evidence>
<keyword evidence="3" id="KW-1185">Reference proteome</keyword>
<evidence type="ECO:0000313" key="3">
    <source>
        <dbReference type="Proteomes" id="UP001595704"/>
    </source>
</evidence>
<comment type="caution">
    <text evidence="2">The sequence shown here is derived from an EMBL/GenBank/DDBJ whole genome shotgun (WGS) entry which is preliminary data.</text>
</comment>
<feature type="signal peptide" evidence="1">
    <location>
        <begin position="1"/>
        <end position="22"/>
    </location>
</feature>